<evidence type="ECO:0000313" key="2">
    <source>
        <dbReference type="EMBL" id="GFR00389.1"/>
    </source>
</evidence>
<organism evidence="2 3">
    <name type="scientific">Trichonephila clavata</name>
    <name type="common">Joro spider</name>
    <name type="synonym">Nephila clavata</name>
    <dbReference type="NCBI Taxonomy" id="2740835"/>
    <lineage>
        <taxon>Eukaryota</taxon>
        <taxon>Metazoa</taxon>
        <taxon>Ecdysozoa</taxon>
        <taxon>Arthropoda</taxon>
        <taxon>Chelicerata</taxon>
        <taxon>Arachnida</taxon>
        <taxon>Araneae</taxon>
        <taxon>Araneomorphae</taxon>
        <taxon>Entelegynae</taxon>
        <taxon>Araneoidea</taxon>
        <taxon>Nephilidae</taxon>
        <taxon>Trichonephila</taxon>
    </lineage>
</organism>
<gene>
    <name evidence="2" type="ORF">TNCT_410281</name>
</gene>
<protein>
    <submittedName>
        <fullName evidence="2">Uncharacterized protein</fullName>
    </submittedName>
</protein>
<proteinExistence type="predicted"/>
<feature type="compositionally biased region" description="Polar residues" evidence="1">
    <location>
        <begin position="63"/>
        <end position="73"/>
    </location>
</feature>
<dbReference type="EMBL" id="BMAO01015238">
    <property type="protein sequence ID" value="GFR00389.1"/>
    <property type="molecule type" value="Genomic_DNA"/>
</dbReference>
<sequence>MASSSECPLFPKPKKGKGKSIKENKARNANSQANQSLTIPGLSFAQVVTPKESHQMAPRGNVPSASATNNSLNVNINKDNLNLETANADQNNTGEFGFLQAILEIKNIFNLFPSLLSEMQKSFNSPNPADKLGHLLKGVCSSLSNITINDV</sequence>
<name>A0A8X6GCH9_TRICU</name>
<comment type="caution">
    <text evidence="2">The sequence shown here is derived from an EMBL/GenBank/DDBJ whole genome shotgun (WGS) entry which is preliminary data.</text>
</comment>
<accession>A0A8X6GCH9</accession>
<feature type="region of interest" description="Disordered" evidence="1">
    <location>
        <begin position="1"/>
        <end position="35"/>
    </location>
</feature>
<evidence type="ECO:0000256" key="1">
    <source>
        <dbReference type="SAM" id="MobiDB-lite"/>
    </source>
</evidence>
<keyword evidence="3" id="KW-1185">Reference proteome</keyword>
<dbReference type="Proteomes" id="UP000887116">
    <property type="component" value="Unassembled WGS sequence"/>
</dbReference>
<dbReference type="AlphaFoldDB" id="A0A8X6GCH9"/>
<feature type="region of interest" description="Disordered" evidence="1">
    <location>
        <begin position="48"/>
        <end position="73"/>
    </location>
</feature>
<reference evidence="2" key="1">
    <citation type="submission" date="2020-07" db="EMBL/GenBank/DDBJ databases">
        <title>Multicomponent nature underlies the extraordinary mechanical properties of spider dragline silk.</title>
        <authorList>
            <person name="Kono N."/>
            <person name="Nakamura H."/>
            <person name="Mori M."/>
            <person name="Yoshida Y."/>
            <person name="Ohtoshi R."/>
            <person name="Malay A.D."/>
            <person name="Moran D.A.P."/>
            <person name="Tomita M."/>
            <person name="Numata K."/>
            <person name="Arakawa K."/>
        </authorList>
    </citation>
    <scope>NUCLEOTIDE SEQUENCE</scope>
</reference>
<evidence type="ECO:0000313" key="3">
    <source>
        <dbReference type="Proteomes" id="UP000887116"/>
    </source>
</evidence>